<evidence type="ECO:0000256" key="1">
    <source>
        <dbReference type="SAM" id="MobiDB-lite"/>
    </source>
</evidence>
<reference evidence="2" key="1">
    <citation type="journal article" date="2022" name="Int. J. Mol. Sci.">
        <title>Draft Genome of Tanacetum Coccineum: Genomic Comparison of Closely Related Tanacetum-Family Plants.</title>
        <authorList>
            <person name="Yamashiro T."/>
            <person name="Shiraishi A."/>
            <person name="Nakayama K."/>
            <person name="Satake H."/>
        </authorList>
    </citation>
    <scope>NUCLEOTIDE SEQUENCE</scope>
</reference>
<name>A0ABQ4X375_9ASTR</name>
<dbReference type="EMBL" id="BQNB010009165">
    <property type="protein sequence ID" value="GJS59657.1"/>
    <property type="molecule type" value="Genomic_DNA"/>
</dbReference>
<keyword evidence="3" id="KW-1185">Reference proteome</keyword>
<comment type="caution">
    <text evidence="2">The sequence shown here is derived from an EMBL/GenBank/DDBJ whole genome shotgun (WGS) entry which is preliminary data.</text>
</comment>
<accession>A0ABQ4X375</accession>
<reference evidence="2" key="2">
    <citation type="submission" date="2022-01" db="EMBL/GenBank/DDBJ databases">
        <authorList>
            <person name="Yamashiro T."/>
            <person name="Shiraishi A."/>
            <person name="Satake H."/>
            <person name="Nakayama K."/>
        </authorList>
    </citation>
    <scope>NUCLEOTIDE SEQUENCE</scope>
</reference>
<evidence type="ECO:0000313" key="3">
    <source>
        <dbReference type="Proteomes" id="UP001151760"/>
    </source>
</evidence>
<feature type="region of interest" description="Disordered" evidence="1">
    <location>
        <begin position="51"/>
        <end position="177"/>
    </location>
</feature>
<feature type="region of interest" description="Disordered" evidence="1">
    <location>
        <begin position="1"/>
        <end position="33"/>
    </location>
</feature>
<protein>
    <submittedName>
        <fullName evidence="2">Uncharacterized protein</fullName>
    </submittedName>
</protein>
<proteinExistence type="predicted"/>
<dbReference type="Proteomes" id="UP001151760">
    <property type="component" value="Unassembled WGS sequence"/>
</dbReference>
<dbReference type="PANTHER" id="PTHR35711:SF1">
    <property type="entry name" value="ECTODERMAL, ISOFORM F"/>
    <property type="match status" value="1"/>
</dbReference>
<feature type="compositionally biased region" description="Acidic residues" evidence="1">
    <location>
        <begin position="112"/>
        <end position="167"/>
    </location>
</feature>
<dbReference type="PANTHER" id="PTHR35711">
    <property type="entry name" value="EXPRESSED PROTEIN"/>
    <property type="match status" value="1"/>
</dbReference>
<gene>
    <name evidence="2" type="ORF">Tco_0654441</name>
</gene>
<evidence type="ECO:0000313" key="2">
    <source>
        <dbReference type="EMBL" id="GJS59657.1"/>
    </source>
</evidence>
<organism evidence="2 3">
    <name type="scientific">Tanacetum coccineum</name>
    <dbReference type="NCBI Taxonomy" id="301880"/>
    <lineage>
        <taxon>Eukaryota</taxon>
        <taxon>Viridiplantae</taxon>
        <taxon>Streptophyta</taxon>
        <taxon>Embryophyta</taxon>
        <taxon>Tracheophyta</taxon>
        <taxon>Spermatophyta</taxon>
        <taxon>Magnoliopsida</taxon>
        <taxon>eudicotyledons</taxon>
        <taxon>Gunneridae</taxon>
        <taxon>Pentapetalae</taxon>
        <taxon>asterids</taxon>
        <taxon>campanulids</taxon>
        <taxon>Asterales</taxon>
        <taxon>Asteraceae</taxon>
        <taxon>Asteroideae</taxon>
        <taxon>Anthemideae</taxon>
        <taxon>Anthemidinae</taxon>
        <taxon>Tanacetum</taxon>
    </lineage>
</organism>
<sequence length="386" mass="42133">MLDSEDSTVTYTEVSSPFEDLSDIGSLGVDGLPIMPDDPYAYVVATFQAPLSPDYVPGPKEPEQAPLSPEFVPEPIYPEFMPPEDEVFPAEEQPLPATVSPTTDSPGYIVDSDPDEDEEDPKEDPEEDPTEYPADGGDDDDDDDDESSNDEEDDDDDVKEDEDEEEGEHLAPADSVLPPVYRVTARISVRAQTPISLPSDTEILSPPLPVSSPPLPVIPTYPLGYRVAMIRLRAETPSTSHPLPSSTPPSGTPPLLPITLPTPSPPMLLPSTVYRAVIFEVTLPPQKMLCIALGLRYEVDESSSAPTARPTGGFRADYGFVGTLDDEIRRDPGRDVGYGITDTWDEMDALEDSSPLALLSNLFNPGQLFLQSFEHQSWPFDQIVDT</sequence>